<protein>
    <submittedName>
        <fullName evidence="2">Uncharacterized protein</fullName>
    </submittedName>
</protein>
<sequence>MEKKITLNTKIFSFLFIFLGILNTISQNDNGQIDAPGDIAFVAYHDDDDGFSFILLDDCPNNTSIRFTDEEWNGTAFVSPTGEGEVLWTNNTGNTITKGNIINITDADDNSGGITASSGTASESDTGFTTSNIDELFAFTGTRAAPGTFLAFIGDINGNSLANTGLTDGVTANIITQEGYYNGSTICNGSLADCAALINTSSSNWSFGGYSFPSTVPSSFTGSTFNGSTPIISNVNSSSANGTYKAGDVIAITVTFSENVTVTGTPQITLETGVTDRTINYTSGSGTDVLTFNYTVQVGDISADLDYISTGAILLNGGTIQNGSGTNADITLATPGAANSLGANKAIVVDGKAPTITSVSIPNTSTKVGDAITVTITASETGLLLNAGFINGVTVSGLTDNGGGNYTTTYTIVEGNTDRAAGDDIPVSFTLTDAAGNNSDAFTTAISQNADAIDANSPTITSVSIPNTSTKVGDAITVTITASETGLLLNAGFINGVTVSGLTDNGGGNYTTTYTIVEGNTDRAAGDDIPVSFTLTDVAGNNSDVFTTAISQNADAIDANSPTITSVSIPNTSTKVGDAITVTITASETGLLLNAGFINGVTVSGLTDNGGGNYTTTYTIVEGNTDRAAGDDIPVSFTLTDAAGNNSDAFTTAISQNADAIDANSPTVVNVNVPVNATYTVGQNLDFTVNFNENIIVNTVSGTPEIAINIGSTLRQAAYISGSGTSSLLFRYTVIISDLDTDGIAIGSLANNMGTLKDTSANDANLTLNSVGSTTGVLVGNPTITWTGTINNNWTTAGNWNTNTIPTNSANVIIPSGVTNYPTVSSAVTVNSINIVSGASLIANATVTAPVTYNRNLPTTNWYLVAPPVNNETTQDIIANHTFATGSGANIGIGAYNNDHATNTWNYLNISSTGPVISGTGASMKLDAPGDVSITGNINVTNVAIPVSMGSRDNFNLIGNPFTSYINSAVLAGDNSVIENGTFWLWDGSQYQTYNNASPINIAPAQGFFVEANTNTNVIFSTANQSHQSSDTFLRQAPNPSFELFLENDGSKKSTKVFYVANKTAGFDKGYDSKMFSGVTHDFAVFTELLENNEGKKLAIQTLPNSDYQKMVIPVGIIGKAGEQITFSINSKNIPSGIQLYLEDRENNVFTNLSNKNYTVSLKSNTNNSGQFYIHTSAKKPNNTDIKEDIQNVNIYKSINNNITISGLQTDKYSVNIYSILGKKIMTSEFKATGTHVVELPKIASGIYVVELSSSLGKVNKKIILE</sequence>
<dbReference type="STRING" id="447689.BA195_05970"/>
<evidence type="ECO:0000256" key="1">
    <source>
        <dbReference type="ARBA" id="ARBA00022729"/>
    </source>
</evidence>
<organism evidence="2 3">
    <name type="scientific">Tenacibaculum soleae</name>
    <dbReference type="NCBI Taxonomy" id="447689"/>
    <lineage>
        <taxon>Bacteria</taxon>
        <taxon>Pseudomonadati</taxon>
        <taxon>Bacteroidota</taxon>
        <taxon>Flavobacteriia</taxon>
        <taxon>Flavobacteriales</taxon>
        <taxon>Flavobacteriaceae</taxon>
        <taxon>Tenacibaculum</taxon>
    </lineage>
</organism>
<dbReference type="Proteomes" id="UP000093186">
    <property type="component" value="Unassembled WGS sequence"/>
</dbReference>
<accession>A0A1B9Y327</accession>
<dbReference type="InterPro" id="IPR026444">
    <property type="entry name" value="Secre_tail"/>
</dbReference>
<dbReference type="OrthoDB" id="1522652at2"/>
<dbReference type="AlphaFoldDB" id="A0A1B9Y327"/>
<evidence type="ECO:0000313" key="3">
    <source>
        <dbReference type="Proteomes" id="UP000093186"/>
    </source>
</evidence>
<name>A0A1B9Y327_9FLAO</name>
<dbReference type="RefSeq" id="WP_068703401.1">
    <property type="nucleotide sequence ID" value="NZ_MAKX01000001.1"/>
</dbReference>
<evidence type="ECO:0000313" key="2">
    <source>
        <dbReference type="EMBL" id="OCK44228.1"/>
    </source>
</evidence>
<comment type="caution">
    <text evidence="2">The sequence shown here is derived from an EMBL/GenBank/DDBJ whole genome shotgun (WGS) entry which is preliminary data.</text>
</comment>
<gene>
    <name evidence="2" type="ORF">BA195_05970</name>
</gene>
<reference evidence="2 3" key="1">
    <citation type="submission" date="2016-06" db="EMBL/GenBank/DDBJ databases">
        <title>Draft Genome Sequence of Tenacibaculum soleae UCD-KL19.</title>
        <authorList>
            <person name="Eisen J.A."/>
            <person name="Coil D.A."/>
            <person name="Lujan K.M."/>
        </authorList>
    </citation>
    <scope>NUCLEOTIDE SEQUENCE [LARGE SCALE GENOMIC DNA]</scope>
    <source>
        <strain evidence="2 3">UCD-KL19</strain>
    </source>
</reference>
<keyword evidence="3" id="KW-1185">Reference proteome</keyword>
<dbReference type="EMBL" id="MAKX01000001">
    <property type="protein sequence ID" value="OCK44228.1"/>
    <property type="molecule type" value="Genomic_DNA"/>
</dbReference>
<proteinExistence type="predicted"/>
<dbReference type="NCBIfam" id="TIGR04183">
    <property type="entry name" value="Por_Secre_tail"/>
    <property type="match status" value="1"/>
</dbReference>
<keyword evidence="1" id="KW-0732">Signal</keyword>